<gene>
    <name evidence="2" type="ORF">WDU93_00625</name>
</gene>
<keyword evidence="1" id="KW-1133">Transmembrane helix</keyword>
<dbReference type="RefSeq" id="WP_337316314.1">
    <property type="nucleotide sequence ID" value="NZ_JBBDGN010000001.1"/>
</dbReference>
<keyword evidence="1" id="KW-0812">Transmembrane</keyword>
<comment type="caution">
    <text evidence="2">The sequence shown here is derived from an EMBL/GenBank/DDBJ whole genome shotgun (WGS) entry which is preliminary data.</text>
</comment>
<name>A0ABU8LGW3_9MICO</name>
<keyword evidence="3" id="KW-1185">Reference proteome</keyword>
<evidence type="ECO:0000313" key="3">
    <source>
        <dbReference type="Proteomes" id="UP001366085"/>
    </source>
</evidence>
<keyword evidence="1" id="KW-0472">Membrane</keyword>
<evidence type="ECO:0000313" key="2">
    <source>
        <dbReference type="EMBL" id="MEJ1090181.1"/>
    </source>
</evidence>
<organism evidence="2 3">
    <name type="scientific">Microbacterium istanbulense</name>
    <dbReference type="NCBI Taxonomy" id="3122049"/>
    <lineage>
        <taxon>Bacteria</taxon>
        <taxon>Bacillati</taxon>
        <taxon>Actinomycetota</taxon>
        <taxon>Actinomycetes</taxon>
        <taxon>Micrococcales</taxon>
        <taxon>Microbacteriaceae</taxon>
        <taxon>Microbacterium</taxon>
    </lineage>
</organism>
<dbReference type="EMBL" id="JBBDGN010000001">
    <property type="protein sequence ID" value="MEJ1090181.1"/>
    <property type="molecule type" value="Genomic_DNA"/>
</dbReference>
<accession>A0ABU8LGW3</accession>
<proteinExistence type="predicted"/>
<dbReference type="Proteomes" id="UP001366085">
    <property type="component" value="Unassembled WGS sequence"/>
</dbReference>
<protein>
    <submittedName>
        <fullName evidence="2">Uncharacterized protein</fullName>
    </submittedName>
</protein>
<evidence type="ECO:0000256" key="1">
    <source>
        <dbReference type="SAM" id="Phobius"/>
    </source>
</evidence>
<reference evidence="2 3" key="1">
    <citation type="submission" date="2024-02" db="EMBL/GenBank/DDBJ databases">
        <authorList>
            <person name="Saticioglu I.B."/>
        </authorList>
    </citation>
    <scope>NUCLEOTIDE SEQUENCE [LARGE SCALE GENOMIC DNA]</scope>
    <source>
        <strain evidence="2 3">Mu-43</strain>
    </source>
</reference>
<sequence length="52" mass="5460">MTARVGGRSLVMSWAVGILCAAVIATLIWIAVPAAPMFLDGLFSLLDATIVR</sequence>
<feature type="transmembrane region" description="Helical" evidence="1">
    <location>
        <begin position="12"/>
        <end position="32"/>
    </location>
</feature>